<comment type="similarity">
    <text evidence="1">Belongs to the transglycosylase MltG family.</text>
</comment>
<keyword evidence="1" id="KW-0472">Membrane</keyword>
<evidence type="ECO:0000313" key="2">
    <source>
        <dbReference type="EMBL" id="BCJ95579.1"/>
    </source>
</evidence>
<dbReference type="Pfam" id="PF02618">
    <property type="entry name" value="YceG"/>
    <property type="match status" value="1"/>
</dbReference>
<organism evidence="2 3">
    <name type="scientific">Anaerocolumna cellulosilytica</name>
    <dbReference type="NCBI Taxonomy" id="433286"/>
    <lineage>
        <taxon>Bacteria</taxon>
        <taxon>Bacillati</taxon>
        <taxon>Bacillota</taxon>
        <taxon>Clostridia</taxon>
        <taxon>Lachnospirales</taxon>
        <taxon>Lachnospiraceae</taxon>
        <taxon>Anaerocolumna</taxon>
    </lineage>
</organism>
<dbReference type="GO" id="GO:0005886">
    <property type="term" value="C:plasma membrane"/>
    <property type="evidence" value="ECO:0007669"/>
    <property type="project" value="UniProtKB-UniRule"/>
</dbReference>
<dbReference type="KEGG" id="acel:acsn021_31480"/>
<dbReference type="AlphaFoldDB" id="A0A6S6R2L8"/>
<sequence>MKKNSAALIIIVLLIFSAGMAGSLVQAEGINYGLLIVDKNGTYTFWDLENEEGAGVEITESGSIMIPLKDVCALMPDVKFNYNTKTKTSTVVNLYNGRKVVLKSNENKCTYYALGSKKGVKKALPHASYISAENKAIMIEMSALKWVMGNSKGVKSFKVTDLQAAGYDTLNYEGVILYNPYGEVSALPLASKVSNLGRTVKVTIPEGFSVSQIFDLLVKKGVSSSTKELYEIMDSYDFSYYLLVESIKANVNRAFLLEGYLYPDTYEFYRLSKPQDVIGKFLKNAEAKLTAEDRVKAENHGLSVDQLLTIASLIEKEAGKKQWMGDISSVIHNRLNKGMKLQLDASIFYVERYIKPFIEGDINRYNSFYNTYKCSDLPAGPICNPGRNAIDAALNPNETNYLFFYSDSQGIYHFSEELVNQKAQN</sequence>
<keyword evidence="1" id="KW-0456">Lyase</keyword>
<accession>A0A6S6R2L8</accession>
<comment type="catalytic activity">
    <reaction evidence="1">
        <text>a peptidoglycan chain = a peptidoglycan chain with N-acetyl-1,6-anhydromuramyl-[peptide] at the reducing end + a peptidoglycan chain with N-acetylglucosamine at the non-reducing end.</text>
        <dbReference type="EC" id="4.2.2.29"/>
    </reaction>
</comment>
<evidence type="ECO:0000313" key="3">
    <source>
        <dbReference type="Proteomes" id="UP000515561"/>
    </source>
</evidence>
<keyword evidence="1" id="KW-0961">Cell wall biogenesis/degradation</keyword>
<dbReference type="NCBIfam" id="TIGR00247">
    <property type="entry name" value="endolytic transglycosylase MltG"/>
    <property type="match status" value="1"/>
</dbReference>
<dbReference type="EC" id="4.2.2.29" evidence="1"/>
<keyword evidence="1" id="KW-0812">Transmembrane</keyword>
<dbReference type="PANTHER" id="PTHR30518:SF2">
    <property type="entry name" value="ENDOLYTIC MUREIN TRANSGLYCOSYLASE"/>
    <property type="match status" value="1"/>
</dbReference>
<evidence type="ECO:0000256" key="1">
    <source>
        <dbReference type="HAMAP-Rule" id="MF_02065"/>
    </source>
</evidence>
<keyword evidence="1" id="KW-1133">Transmembrane helix</keyword>
<name>A0A6S6R2L8_9FIRM</name>
<protein>
    <recommendedName>
        <fullName evidence="1">Endolytic murein transglycosylase</fullName>
        <ecNumber evidence="1">4.2.2.29</ecNumber>
    </recommendedName>
    <alternativeName>
        <fullName evidence="1">Peptidoglycan lytic transglycosylase</fullName>
    </alternativeName>
    <alternativeName>
        <fullName evidence="1">Peptidoglycan polymerization terminase</fullName>
    </alternativeName>
</protein>
<gene>
    <name evidence="1" type="primary">mltG</name>
    <name evidence="2" type="ORF">acsn021_31480</name>
</gene>
<dbReference type="HAMAP" id="MF_02065">
    <property type="entry name" value="MltG"/>
    <property type="match status" value="1"/>
</dbReference>
<dbReference type="RefSeq" id="WP_184095999.1">
    <property type="nucleotide sequence ID" value="NZ_AP023367.1"/>
</dbReference>
<comment type="function">
    <text evidence="1">Functions as a peptidoglycan terminase that cleaves nascent peptidoglycan strands endolytically to terminate their elongation.</text>
</comment>
<dbReference type="EMBL" id="AP023367">
    <property type="protein sequence ID" value="BCJ95579.1"/>
    <property type="molecule type" value="Genomic_DNA"/>
</dbReference>
<proteinExistence type="inferred from homology"/>
<dbReference type="GO" id="GO:0071555">
    <property type="term" value="P:cell wall organization"/>
    <property type="evidence" value="ECO:0007669"/>
    <property type="project" value="UniProtKB-KW"/>
</dbReference>
<dbReference type="GO" id="GO:0009252">
    <property type="term" value="P:peptidoglycan biosynthetic process"/>
    <property type="evidence" value="ECO:0007669"/>
    <property type="project" value="UniProtKB-UniRule"/>
</dbReference>
<keyword evidence="1" id="KW-1003">Cell membrane</keyword>
<reference evidence="2 3" key="1">
    <citation type="journal article" date="2016" name="Int. J. Syst. Evol. Microbiol.">
        <title>Descriptions of Anaerotaenia torta gen. nov., sp. nov. and Anaerocolumna cellulosilytica gen. nov., sp. nov. isolated from a methanogenic reactor of cattle waste.</title>
        <authorList>
            <person name="Uek A."/>
            <person name="Ohtaki Y."/>
            <person name="Kaku N."/>
            <person name="Ueki K."/>
        </authorList>
    </citation>
    <scope>NUCLEOTIDE SEQUENCE [LARGE SCALE GENOMIC DNA]</scope>
    <source>
        <strain evidence="2 3">SN021</strain>
    </source>
</reference>
<feature type="site" description="Important for catalytic activity" evidence="1">
    <location>
        <position position="317"/>
    </location>
</feature>
<dbReference type="InterPro" id="IPR003770">
    <property type="entry name" value="MLTG-like"/>
</dbReference>
<dbReference type="Proteomes" id="UP000515561">
    <property type="component" value="Chromosome"/>
</dbReference>
<keyword evidence="3" id="KW-1185">Reference proteome</keyword>
<dbReference type="GO" id="GO:0008932">
    <property type="term" value="F:lytic endotransglycosylase activity"/>
    <property type="evidence" value="ECO:0007669"/>
    <property type="project" value="UniProtKB-UniRule"/>
</dbReference>
<dbReference type="PANTHER" id="PTHR30518">
    <property type="entry name" value="ENDOLYTIC MUREIN TRANSGLYCOSYLASE"/>
    <property type="match status" value="1"/>
</dbReference>